<dbReference type="EMBL" id="CP138898">
    <property type="protein sequence ID" value="WPK27090.1"/>
    <property type="molecule type" value="Genomic_DNA"/>
</dbReference>
<evidence type="ECO:0000313" key="2">
    <source>
        <dbReference type="Proteomes" id="UP001338582"/>
    </source>
</evidence>
<proteinExistence type="predicted"/>
<dbReference type="KEGG" id="asau:88175523"/>
<sequence>MPIMTDCNVYLMAGGMLHILFVCLDEIGLELLELCSDNWNKQLLNVRCILRGDHKHILILILIVEKLVDRYRGANILFLVLLGSTNREQKLHVVNAQRLALSLGDITVSRDRVDTVDDKCEHFILEFCVEKVLIHVVLTPWETVLIDPVPEQSVLVGVKKNQKI</sequence>
<accession>A0AAX4HH77</accession>
<dbReference type="RefSeq" id="XP_062879468.1">
    <property type="nucleotide sequence ID" value="XM_063023398.1"/>
</dbReference>
<dbReference type="Proteomes" id="UP001338582">
    <property type="component" value="Chromosome 5"/>
</dbReference>
<gene>
    <name evidence="1" type="ORF">PUMCH_004463</name>
</gene>
<keyword evidence="2" id="KW-1185">Reference proteome</keyword>
<evidence type="ECO:0000313" key="1">
    <source>
        <dbReference type="EMBL" id="WPK27090.1"/>
    </source>
</evidence>
<protein>
    <submittedName>
        <fullName evidence="1">Uncharacterized protein</fullName>
    </submittedName>
</protein>
<dbReference type="AlphaFoldDB" id="A0AAX4HH77"/>
<reference evidence="1 2" key="1">
    <citation type="submission" date="2023-10" db="EMBL/GenBank/DDBJ databases">
        <title>Draft Genome Sequence of Candida saopaulonensis from a very Premature Infant with Sepsis.</title>
        <authorList>
            <person name="Ning Y."/>
            <person name="Dai R."/>
            <person name="Xiao M."/>
            <person name="Xu Y."/>
            <person name="Yan Q."/>
            <person name="Zhang L."/>
        </authorList>
    </citation>
    <scope>NUCLEOTIDE SEQUENCE [LARGE SCALE GENOMIC DNA]</scope>
    <source>
        <strain evidence="1 2">19XY460</strain>
    </source>
</reference>
<name>A0AAX4HH77_9ASCO</name>
<dbReference type="GeneID" id="88175523"/>
<organism evidence="1 2">
    <name type="scientific">Australozyma saopauloensis</name>
    <dbReference type="NCBI Taxonomy" id="291208"/>
    <lineage>
        <taxon>Eukaryota</taxon>
        <taxon>Fungi</taxon>
        <taxon>Dikarya</taxon>
        <taxon>Ascomycota</taxon>
        <taxon>Saccharomycotina</taxon>
        <taxon>Pichiomycetes</taxon>
        <taxon>Metschnikowiaceae</taxon>
        <taxon>Australozyma</taxon>
    </lineage>
</organism>